<comment type="caution">
    <text evidence="1">The sequence shown here is derived from an EMBL/GenBank/DDBJ whole genome shotgun (WGS) entry which is preliminary data.</text>
</comment>
<evidence type="ECO:0000313" key="1">
    <source>
        <dbReference type="EMBL" id="TCO67724.1"/>
    </source>
</evidence>
<gene>
    <name evidence="1" type="ORF">EV655_1422</name>
</gene>
<proteinExistence type="predicted"/>
<protein>
    <recommendedName>
        <fullName evidence="3">Phage tail tape measure protein</fullName>
    </recommendedName>
</protein>
<accession>A0A4R2K5C5</accession>
<dbReference type="Proteomes" id="UP000295142">
    <property type="component" value="Unassembled WGS sequence"/>
</dbReference>
<dbReference type="AlphaFoldDB" id="A0A4R2K5C5"/>
<evidence type="ECO:0008006" key="3">
    <source>
        <dbReference type="Google" id="ProtNLM"/>
    </source>
</evidence>
<organism evidence="1 2">
    <name type="scientific">Rhodovulum euryhalinum</name>
    <dbReference type="NCBI Taxonomy" id="35805"/>
    <lineage>
        <taxon>Bacteria</taxon>
        <taxon>Pseudomonadati</taxon>
        <taxon>Pseudomonadota</taxon>
        <taxon>Alphaproteobacteria</taxon>
        <taxon>Rhodobacterales</taxon>
        <taxon>Paracoccaceae</taxon>
        <taxon>Rhodovulum</taxon>
    </lineage>
</organism>
<evidence type="ECO:0000313" key="2">
    <source>
        <dbReference type="Proteomes" id="UP000295142"/>
    </source>
</evidence>
<name>A0A4R2K5C5_9RHOB</name>
<reference evidence="1 2" key="1">
    <citation type="submission" date="2019-03" db="EMBL/GenBank/DDBJ databases">
        <title>Genomic Encyclopedia of Type Strains, Phase IV (KMG-IV): sequencing the most valuable type-strain genomes for metagenomic binning, comparative biology and taxonomic classification.</title>
        <authorList>
            <person name="Goeker M."/>
        </authorList>
    </citation>
    <scope>NUCLEOTIDE SEQUENCE [LARGE SCALE GENOMIC DNA]</scope>
    <source>
        <strain evidence="1 2">DSM 4868</strain>
    </source>
</reference>
<dbReference type="EMBL" id="SLWW01000042">
    <property type="protein sequence ID" value="TCO67724.1"/>
    <property type="molecule type" value="Genomic_DNA"/>
</dbReference>
<sequence length="91" mass="9384">MAEKKVSVRLVAEGGRRVRAELEGVGEAGARGFGRLSREMDLANTRLAAFARRAGLALGAAAAAATSLGLIVRSTAESLAKARMINAASMQ</sequence>
<keyword evidence="2" id="KW-1185">Reference proteome</keyword>